<evidence type="ECO:0000256" key="11">
    <source>
        <dbReference type="SAM" id="Coils"/>
    </source>
</evidence>
<dbReference type="FunCoup" id="A0A200PZ85">
    <property type="interactions" value="1856"/>
</dbReference>
<comment type="caution">
    <text evidence="14">The sequence shown here is derived from an EMBL/GenBank/DDBJ whole genome shotgun (WGS) entry which is preliminary data.</text>
</comment>
<dbReference type="InterPro" id="IPR036961">
    <property type="entry name" value="Kinesin_motor_dom_sf"/>
</dbReference>
<dbReference type="PANTHER" id="PTHR47970:SF32">
    <property type="entry name" value="KINESIN-LIKE PROTEIN KIN-5B"/>
    <property type="match status" value="1"/>
</dbReference>
<evidence type="ECO:0000256" key="5">
    <source>
        <dbReference type="ARBA" id="ARBA00022840"/>
    </source>
</evidence>
<dbReference type="GO" id="GO:0008574">
    <property type="term" value="F:plus-end-directed microtubule motor activity"/>
    <property type="evidence" value="ECO:0007669"/>
    <property type="project" value="TreeGrafter"/>
</dbReference>
<dbReference type="InterPro" id="IPR019821">
    <property type="entry name" value="Kinesin_motor_CS"/>
</dbReference>
<evidence type="ECO:0000256" key="4">
    <source>
        <dbReference type="ARBA" id="ARBA00022741"/>
    </source>
</evidence>
<dbReference type="FunFam" id="3.40.850.10:FF:000019">
    <property type="entry name" value="Kinesin-like protein KIN-5D"/>
    <property type="match status" value="1"/>
</dbReference>
<evidence type="ECO:0000256" key="9">
    <source>
        <dbReference type="ARBA" id="ARBA00046159"/>
    </source>
</evidence>
<gene>
    <name evidence="14" type="ORF">BVC80_1651g47</name>
</gene>
<keyword evidence="11" id="KW-0175">Coiled coil</keyword>
<dbReference type="InterPro" id="IPR047241">
    <property type="entry name" value="KIF11-like_kin_motor_dom"/>
</dbReference>
<keyword evidence="3" id="KW-0493">Microtubule</keyword>
<organism evidence="14 15">
    <name type="scientific">Macleaya cordata</name>
    <name type="common">Five-seeded plume-poppy</name>
    <name type="synonym">Bocconia cordata</name>
    <dbReference type="NCBI Taxonomy" id="56857"/>
    <lineage>
        <taxon>Eukaryota</taxon>
        <taxon>Viridiplantae</taxon>
        <taxon>Streptophyta</taxon>
        <taxon>Embryophyta</taxon>
        <taxon>Tracheophyta</taxon>
        <taxon>Spermatophyta</taxon>
        <taxon>Magnoliopsida</taxon>
        <taxon>Ranunculales</taxon>
        <taxon>Papaveraceae</taxon>
        <taxon>Papaveroideae</taxon>
        <taxon>Macleaya</taxon>
    </lineage>
</organism>
<feature type="compositionally biased region" description="Polar residues" evidence="12">
    <location>
        <begin position="1029"/>
        <end position="1047"/>
    </location>
</feature>
<dbReference type="CDD" id="cd01364">
    <property type="entry name" value="KISc_BimC_Eg5"/>
    <property type="match status" value="1"/>
</dbReference>
<dbReference type="GO" id="GO:0005524">
    <property type="term" value="F:ATP binding"/>
    <property type="evidence" value="ECO:0007669"/>
    <property type="project" value="UniProtKB-UniRule"/>
</dbReference>
<protein>
    <submittedName>
        <fullName evidence="14">Kinesin</fullName>
    </submittedName>
</protein>
<evidence type="ECO:0000256" key="3">
    <source>
        <dbReference type="ARBA" id="ARBA00022701"/>
    </source>
</evidence>
<evidence type="ECO:0000256" key="7">
    <source>
        <dbReference type="ARBA" id="ARBA00023212"/>
    </source>
</evidence>
<evidence type="ECO:0000313" key="15">
    <source>
        <dbReference type="Proteomes" id="UP000195402"/>
    </source>
</evidence>
<feature type="region of interest" description="Disordered" evidence="12">
    <location>
        <begin position="1014"/>
        <end position="1053"/>
    </location>
</feature>
<keyword evidence="4 10" id="KW-0547">Nucleotide-binding</keyword>
<name>A0A200PZ85_MACCD</name>
<evidence type="ECO:0000256" key="8">
    <source>
        <dbReference type="ARBA" id="ARBA00034704"/>
    </source>
</evidence>
<comment type="subcellular location">
    <subcellularLocation>
        <location evidence="1">Cytoplasm</location>
        <location evidence="1">Cytoskeleton</location>
        <location evidence="1">Spindle</location>
    </subcellularLocation>
</comment>
<dbReference type="GO" id="GO:0007018">
    <property type="term" value="P:microtubule-based movement"/>
    <property type="evidence" value="ECO:0007669"/>
    <property type="project" value="InterPro"/>
</dbReference>
<reference evidence="14 15" key="1">
    <citation type="journal article" date="2017" name="Mol. Plant">
        <title>The Genome of Medicinal Plant Macleaya cordata Provides New Insights into Benzylisoquinoline Alkaloids Metabolism.</title>
        <authorList>
            <person name="Liu X."/>
            <person name="Liu Y."/>
            <person name="Huang P."/>
            <person name="Ma Y."/>
            <person name="Qing Z."/>
            <person name="Tang Q."/>
            <person name="Cao H."/>
            <person name="Cheng P."/>
            <person name="Zheng Y."/>
            <person name="Yuan Z."/>
            <person name="Zhou Y."/>
            <person name="Liu J."/>
            <person name="Tang Z."/>
            <person name="Zhuo Y."/>
            <person name="Zhang Y."/>
            <person name="Yu L."/>
            <person name="Huang J."/>
            <person name="Yang P."/>
            <person name="Peng Q."/>
            <person name="Zhang J."/>
            <person name="Jiang W."/>
            <person name="Zhang Z."/>
            <person name="Lin K."/>
            <person name="Ro D.K."/>
            <person name="Chen X."/>
            <person name="Xiong X."/>
            <person name="Shang Y."/>
            <person name="Huang S."/>
            <person name="Zeng J."/>
        </authorList>
    </citation>
    <scope>NUCLEOTIDE SEQUENCE [LARGE SCALE GENOMIC DNA]</scope>
    <source>
        <strain evidence="15">cv. BLH2017</strain>
        <tissue evidence="14">Root</tissue>
    </source>
</reference>
<feature type="compositionally biased region" description="Basic and acidic residues" evidence="12">
    <location>
        <begin position="26"/>
        <end position="36"/>
    </location>
</feature>
<dbReference type="PANTHER" id="PTHR47970">
    <property type="entry name" value="KINESIN-LIKE PROTEIN KIF11"/>
    <property type="match status" value="1"/>
</dbReference>
<sequence length="1053" mass="118351">MHFTPDNPRKVGLGVTPSPSPFFTPRPERRRTDPRTLDGNTNRQDREVNVQVLLRCRPLSDEEQRLNIPRVISCNEQRREVTILQSIANKQVDRAFTFDKVFGPKAQQRSIYEHAISPIVNEVLEGFNCTVFAYGQTGTGKTYTMEGGMKTKGGELSADAGVIPRAVRQIFETLEAQKADYSMKVTFLELYNEEITDLLAPEDSTRSMDDKQKKPISLMEDGKGGVIVRGLEEEIVYSANEIYSLLERGSAKRRTVDTLLNKHSSRSHSVFSITIHVKETTMGEEELIKCGKLNLVDLAGSENISRSGAREARAREAGEINKSLLTLGRCINALVEHSGHIPYRDSKLTRLLRDSLGGKTKTCIIATISPTVHCLEETLSTLDYAYRAKNIKNKPEVNQKISKAVLLKDLYSEIDRIKQDVKAAREKNGVYIPHERFVQDEAEKKAMIEKIEQLEIDLDLKGKQADKFQELYLTEQEDKLDLESELKECKKNLENTNKALQDLQENHKIAISTLKEREFIISNLLHSENSIIERAKELRANLQNASEDITVLFAEIDRKNQMETENHGLVLTFGSQLDQSLKSLHKTILGSVSQQQQQIRCMEEHVCSFLASKCDASKVLESRIEKIKDTYSSGVLVMKELAQTLQKTASSNLKQIESKVSSQAMAVENFLTTAVLESEEVICDIHSSLDEQKQLLTFSAHRQEEGLQRSLVSAQVISRATIDFFDDLHHRSSKLMKILDENQAEKSHQLAAFGKTFQEESAKEEKLAIEKISAILGTLTSKKTAIVSKALGSLDEENVEVTKRLQQEMSNLQQVSEGAKNNWNGYMETVGNNFLEDTFSAAESRATMENILQECSKRVGYSKQQWDNAQFSINHLNHGSIAEIESTVEEQIDANHTALEQFVSVSSNMDAEFHARARDLNVAVKNSLLLDHEVKKEIDSVVELSLDQLNSIQDNHRESISDIRNRADQCLTKDYSVDNPASKTPKKRAIAVPTIASIEEMRTPAIEDLVENMRSSNRSKGAPKAEGKNQLQQQLPCIESSPPSNRTPFGAVN</sequence>
<evidence type="ECO:0000259" key="13">
    <source>
        <dbReference type="PROSITE" id="PS50067"/>
    </source>
</evidence>
<dbReference type="InterPro" id="IPR027417">
    <property type="entry name" value="P-loop_NTPase"/>
</dbReference>
<evidence type="ECO:0000256" key="2">
    <source>
        <dbReference type="ARBA" id="ARBA00022490"/>
    </source>
</evidence>
<dbReference type="PROSITE" id="PS50067">
    <property type="entry name" value="KINESIN_MOTOR_2"/>
    <property type="match status" value="1"/>
</dbReference>
<comment type="function">
    <text evidence="9">Responsible for microtubule translocation. May be important for the organization of phragmoplast-specific arrays of microtubules. Plays an essential role in stabilizing the mitotic spindle. Required during mitotic cytokinesis.</text>
</comment>
<keyword evidence="2" id="KW-0963">Cytoplasm</keyword>
<dbReference type="Proteomes" id="UP000195402">
    <property type="component" value="Unassembled WGS sequence"/>
</dbReference>
<dbReference type="PROSITE" id="PS00411">
    <property type="entry name" value="KINESIN_MOTOR_1"/>
    <property type="match status" value="1"/>
</dbReference>
<feature type="domain" description="Kinesin motor" evidence="13">
    <location>
        <begin position="49"/>
        <end position="391"/>
    </location>
</feature>
<comment type="similarity">
    <text evidence="8">Belongs to the TRAFAC class myosin-kinesin ATPase superfamily. Kinesin family. KIN-5/BimC subfamily.</text>
</comment>
<dbReference type="Gene3D" id="3.40.850.10">
    <property type="entry name" value="Kinesin motor domain"/>
    <property type="match status" value="1"/>
</dbReference>
<dbReference type="GO" id="GO:0051231">
    <property type="term" value="P:spindle elongation"/>
    <property type="evidence" value="ECO:0007669"/>
    <property type="project" value="TreeGrafter"/>
</dbReference>
<dbReference type="Pfam" id="PF00225">
    <property type="entry name" value="Kinesin"/>
    <property type="match status" value="1"/>
</dbReference>
<evidence type="ECO:0000256" key="1">
    <source>
        <dbReference type="ARBA" id="ARBA00004186"/>
    </source>
</evidence>
<feature type="coiled-coil region" evidence="11">
    <location>
        <begin position="407"/>
        <end position="555"/>
    </location>
</feature>
<dbReference type="InterPro" id="IPR001752">
    <property type="entry name" value="Kinesin_motor_dom"/>
</dbReference>
<evidence type="ECO:0000256" key="6">
    <source>
        <dbReference type="ARBA" id="ARBA00023175"/>
    </source>
</evidence>
<dbReference type="GO" id="GO:0072686">
    <property type="term" value="C:mitotic spindle"/>
    <property type="evidence" value="ECO:0007669"/>
    <property type="project" value="TreeGrafter"/>
</dbReference>
<dbReference type="STRING" id="56857.A0A200PZ85"/>
<keyword evidence="7" id="KW-0206">Cytoskeleton</keyword>
<dbReference type="GO" id="GO:0005876">
    <property type="term" value="C:spindle microtubule"/>
    <property type="evidence" value="ECO:0007669"/>
    <property type="project" value="TreeGrafter"/>
</dbReference>
<feature type="binding site" evidence="10">
    <location>
        <begin position="135"/>
        <end position="142"/>
    </location>
    <ligand>
        <name>ATP</name>
        <dbReference type="ChEBI" id="CHEBI:30616"/>
    </ligand>
</feature>
<dbReference type="PRINTS" id="PR00380">
    <property type="entry name" value="KINESINHEAVY"/>
</dbReference>
<evidence type="ECO:0000313" key="14">
    <source>
        <dbReference type="EMBL" id="OVA03542.1"/>
    </source>
</evidence>
<dbReference type="AlphaFoldDB" id="A0A200PZ85"/>
<dbReference type="SUPFAM" id="SSF52540">
    <property type="entry name" value="P-loop containing nucleoside triphosphate hydrolases"/>
    <property type="match status" value="1"/>
</dbReference>
<dbReference type="EMBL" id="MVGT01003660">
    <property type="protein sequence ID" value="OVA03542.1"/>
    <property type="molecule type" value="Genomic_DNA"/>
</dbReference>
<dbReference type="GO" id="GO:0090307">
    <property type="term" value="P:mitotic spindle assembly"/>
    <property type="evidence" value="ECO:0007669"/>
    <property type="project" value="TreeGrafter"/>
</dbReference>
<dbReference type="InParanoid" id="A0A200PZ85"/>
<keyword evidence="5 10" id="KW-0067">ATP-binding</keyword>
<dbReference type="OMA" id="DCEANVQ"/>
<accession>A0A200PZ85</accession>
<dbReference type="OrthoDB" id="3176171at2759"/>
<keyword evidence="15" id="KW-1185">Reference proteome</keyword>
<proteinExistence type="inferred from homology"/>
<dbReference type="SMART" id="SM00129">
    <property type="entry name" value="KISc"/>
    <property type="match status" value="1"/>
</dbReference>
<evidence type="ECO:0000256" key="10">
    <source>
        <dbReference type="PROSITE-ProRule" id="PRU00283"/>
    </source>
</evidence>
<dbReference type="InterPro" id="IPR047149">
    <property type="entry name" value="KIF11-like"/>
</dbReference>
<dbReference type="GO" id="GO:0008017">
    <property type="term" value="F:microtubule binding"/>
    <property type="evidence" value="ECO:0007669"/>
    <property type="project" value="InterPro"/>
</dbReference>
<evidence type="ECO:0000256" key="12">
    <source>
        <dbReference type="SAM" id="MobiDB-lite"/>
    </source>
</evidence>
<keyword evidence="6 10" id="KW-0505">Motor protein</keyword>
<feature type="region of interest" description="Disordered" evidence="12">
    <location>
        <begin position="1"/>
        <end position="44"/>
    </location>
</feature>